<sequence>MTASAGRRKTVLITGAAGFIGSHLCDRFLAEGWKVIGMDNLITGSMDNIAHHMGNDCFRFIKYNVTNYIHVEGRVDLILHFACPASPVDYLNFPIQTLKVDSVGTMHTLGMAKEKGARYVFASTSEVYGDPEVHPQPETYWGNVNSVGVRSVYDEAKRFSEAMTMAYHRTHGVDVRIVRIFNTYGPRMRLNDGRIIPNFAYQALQGEPVTVYGDGSQTRSFCYISDLVEGIYRTAMQDGLNGEIFNLGNTDEYAVEDFARLIIGFLGSKSELVHKELPEDDPKRRCPDITKAETVLGWRPVVSIYEGLRQTIDFFRHTIKKNGGTKENG</sequence>
<keyword evidence="15" id="KW-1185">Reference proteome</keyword>
<dbReference type="GO" id="GO:0033320">
    <property type="term" value="P:UDP-D-xylose biosynthetic process"/>
    <property type="evidence" value="ECO:0007669"/>
    <property type="project" value="UniProtKB-UniPathway"/>
</dbReference>
<evidence type="ECO:0000256" key="4">
    <source>
        <dbReference type="ARBA" id="ARBA00022793"/>
    </source>
</evidence>
<keyword evidence="10" id="KW-0325">Glycoprotein</keyword>
<dbReference type="InterPro" id="IPR001509">
    <property type="entry name" value="Epimerase_deHydtase"/>
</dbReference>
<dbReference type="CDD" id="cd05230">
    <property type="entry name" value="UGD_SDR_e"/>
    <property type="match status" value="1"/>
</dbReference>
<dbReference type="Gene3D" id="3.40.50.720">
    <property type="entry name" value="NAD(P)-binding Rossmann-like Domain"/>
    <property type="match status" value="1"/>
</dbReference>
<dbReference type="PRINTS" id="PR01713">
    <property type="entry name" value="NUCEPIMERASE"/>
</dbReference>
<organism evidence="14 15">
    <name type="scientific">Geovibrio thiophilus</name>
    <dbReference type="NCBI Taxonomy" id="139438"/>
    <lineage>
        <taxon>Bacteria</taxon>
        <taxon>Pseudomonadati</taxon>
        <taxon>Deferribacterota</taxon>
        <taxon>Deferribacteres</taxon>
        <taxon>Deferribacterales</taxon>
        <taxon>Geovibrionaceae</taxon>
        <taxon>Geovibrio</taxon>
    </lineage>
</organism>
<dbReference type="InterPro" id="IPR036291">
    <property type="entry name" value="NAD(P)-bd_dom_sf"/>
</dbReference>
<keyword evidence="4" id="KW-0210">Decarboxylase</keyword>
<accession>A0A3R6AW52</accession>
<keyword evidence="5" id="KW-0735">Signal-anchor</keyword>
<evidence type="ECO:0000256" key="9">
    <source>
        <dbReference type="ARBA" id="ARBA00023136"/>
    </source>
</evidence>
<evidence type="ECO:0000256" key="12">
    <source>
        <dbReference type="ARBA" id="ARBA00037859"/>
    </source>
</evidence>
<comment type="cofactor">
    <cofactor evidence="1">
        <name>NAD(+)</name>
        <dbReference type="ChEBI" id="CHEBI:57540"/>
    </cofactor>
</comment>
<evidence type="ECO:0000256" key="10">
    <source>
        <dbReference type="ARBA" id="ARBA00023180"/>
    </source>
</evidence>
<dbReference type="PANTHER" id="PTHR43078">
    <property type="entry name" value="UDP-GLUCURONIC ACID DECARBOXYLASE-RELATED"/>
    <property type="match status" value="1"/>
</dbReference>
<protein>
    <submittedName>
        <fullName evidence="14">SDR family oxidoreductase</fullName>
    </submittedName>
</protein>
<reference evidence="14 15" key="1">
    <citation type="submission" date="2019-01" db="EMBL/GenBank/DDBJ databases">
        <title>Geovibrio thiophilus DSM 11263, complete genome.</title>
        <authorList>
            <person name="Spring S."/>
            <person name="Bunk B."/>
            <person name="Sproer C."/>
        </authorList>
    </citation>
    <scope>NUCLEOTIDE SEQUENCE [LARGE SCALE GENOMIC DNA]</scope>
    <source>
        <strain evidence="14 15">DSM 11263</strain>
    </source>
</reference>
<evidence type="ECO:0000256" key="3">
    <source>
        <dbReference type="ARBA" id="ARBA00022692"/>
    </source>
</evidence>
<evidence type="ECO:0000313" key="15">
    <source>
        <dbReference type="Proteomes" id="UP000287502"/>
    </source>
</evidence>
<name>A0A3R6AW52_9BACT</name>
<dbReference type="GO" id="GO:0070403">
    <property type="term" value="F:NAD+ binding"/>
    <property type="evidence" value="ECO:0007669"/>
    <property type="project" value="InterPro"/>
</dbReference>
<dbReference type="GO" id="GO:0005737">
    <property type="term" value="C:cytoplasm"/>
    <property type="evidence" value="ECO:0007669"/>
    <property type="project" value="TreeGrafter"/>
</dbReference>
<evidence type="ECO:0000256" key="2">
    <source>
        <dbReference type="ARBA" id="ARBA00004323"/>
    </source>
</evidence>
<dbReference type="KEGG" id="gtl:EP073_00325"/>
<dbReference type="InterPro" id="IPR044516">
    <property type="entry name" value="UXS-like"/>
</dbReference>
<dbReference type="GO" id="GO:0042732">
    <property type="term" value="P:D-xylose metabolic process"/>
    <property type="evidence" value="ECO:0007669"/>
    <property type="project" value="InterPro"/>
</dbReference>
<evidence type="ECO:0000256" key="8">
    <source>
        <dbReference type="ARBA" id="ARBA00023034"/>
    </source>
</evidence>
<dbReference type="UniPathway" id="UPA00796">
    <property type="reaction ID" value="UER00771"/>
</dbReference>
<evidence type="ECO:0000256" key="11">
    <source>
        <dbReference type="ARBA" id="ARBA00023239"/>
    </source>
</evidence>
<dbReference type="OrthoDB" id="9801029at2"/>
<dbReference type="SUPFAM" id="SSF51735">
    <property type="entry name" value="NAD(P)-binding Rossmann-fold domains"/>
    <property type="match status" value="1"/>
</dbReference>
<proteinExistence type="predicted"/>
<dbReference type="RefSeq" id="WP_128465186.1">
    <property type="nucleotide sequence ID" value="NZ_CP035108.1"/>
</dbReference>
<evidence type="ECO:0000256" key="7">
    <source>
        <dbReference type="ARBA" id="ARBA00023027"/>
    </source>
</evidence>
<dbReference type="FunFam" id="3.40.50.720:FF:000065">
    <property type="entry name" value="UDP-glucuronic acid decarboxylase 1"/>
    <property type="match status" value="1"/>
</dbReference>
<keyword evidence="8" id="KW-0333">Golgi apparatus</keyword>
<keyword evidence="3" id="KW-0812">Transmembrane</keyword>
<dbReference type="EMBL" id="CP035108">
    <property type="protein sequence ID" value="QAR31899.1"/>
    <property type="molecule type" value="Genomic_DNA"/>
</dbReference>
<keyword evidence="9" id="KW-0472">Membrane</keyword>
<dbReference type="PANTHER" id="PTHR43078:SF6">
    <property type="entry name" value="UDP-GLUCURONIC ACID DECARBOXYLASE 1"/>
    <property type="match status" value="1"/>
</dbReference>
<comment type="subcellular location">
    <subcellularLocation>
        <location evidence="2">Golgi apparatus membrane</location>
        <topology evidence="2">Single-pass type II membrane protein</topology>
    </subcellularLocation>
    <subcellularLocation>
        <location evidence="12">Golgi apparatus</location>
        <location evidence="12">Golgi stack membrane</location>
    </subcellularLocation>
</comment>
<feature type="domain" description="NAD-dependent epimerase/dehydratase" evidence="13">
    <location>
        <begin position="11"/>
        <end position="248"/>
    </location>
</feature>
<keyword evidence="11" id="KW-0456">Lyase</keyword>
<evidence type="ECO:0000259" key="13">
    <source>
        <dbReference type="Pfam" id="PF01370"/>
    </source>
</evidence>
<keyword evidence="7" id="KW-0520">NAD</keyword>
<dbReference type="Pfam" id="PF01370">
    <property type="entry name" value="Epimerase"/>
    <property type="match status" value="1"/>
</dbReference>
<keyword evidence="6" id="KW-1133">Transmembrane helix</keyword>
<evidence type="ECO:0000256" key="5">
    <source>
        <dbReference type="ARBA" id="ARBA00022968"/>
    </source>
</evidence>
<evidence type="ECO:0000256" key="6">
    <source>
        <dbReference type="ARBA" id="ARBA00022989"/>
    </source>
</evidence>
<dbReference type="AlphaFoldDB" id="A0A3R6AW52"/>
<dbReference type="Proteomes" id="UP000287502">
    <property type="component" value="Chromosome"/>
</dbReference>
<gene>
    <name evidence="14" type="ORF">EP073_00325</name>
</gene>
<dbReference type="GO" id="GO:0048040">
    <property type="term" value="F:UDP-glucuronate decarboxylase activity"/>
    <property type="evidence" value="ECO:0007669"/>
    <property type="project" value="TreeGrafter"/>
</dbReference>
<evidence type="ECO:0000256" key="1">
    <source>
        <dbReference type="ARBA" id="ARBA00001911"/>
    </source>
</evidence>
<evidence type="ECO:0000313" key="14">
    <source>
        <dbReference type="EMBL" id="QAR31899.1"/>
    </source>
</evidence>